<organism evidence="2 3">
    <name type="scientific">Acanthosepion pharaonis</name>
    <name type="common">Pharaoh cuttlefish</name>
    <name type="synonym">Sepia pharaonis</name>
    <dbReference type="NCBI Taxonomy" id="158019"/>
    <lineage>
        <taxon>Eukaryota</taxon>
        <taxon>Metazoa</taxon>
        <taxon>Spiralia</taxon>
        <taxon>Lophotrochozoa</taxon>
        <taxon>Mollusca</taxon>
        <taxon>Cephalopoda</taxon>
        <taxon>Coleoidea</taxon>
        <taxon>Decapodiformes</taxon>
        <taxon>Sepiida</taxon>
        <taxon>Sepiina</taxon>
        <taxon>Sepiidae</taxon>
        <taxon>Acanthosepion</taxon>
    </lineage>
</organism>
<sequence>MFFLSFSFFLYFFCSFSFFLRSFLSVFLSFSIFVPFFHFLFSFSFFLSFIFPFFFFLILSLSILLYFYLSFFFCLSFTFFVLSFSFVFLSFFLSVFLSVFLLFFFFSFFRSFLFQLPSLFSFFLSFFLSFSPCSLSPFSLHHLSFSFPSLPLFKHLSFYITSRSVSIFLSLALPSILLIFLHLFFFCHSLLHVVFLYYFLSHHIFFLSYCLSYTHTHNLSLSLLVFLPRCSLFSMNISFLSSFLTLIFFCFHSFKHRLISPHSLSLLSSKVSLFNVFSVVLLFIWFPHRLPTVPSYPLERRFSSF</sequence>
<feature type="transmembrane region" description="Helical" evidence="1">
    <location>
        <begin position="36"/>
        <end position="58"/>
    </location>
</feature>
<feature type="transmembrane region" description="Helical" evidence="1">
    <location>
        <begin position="226"/>
        <end position="251"/>
    </location>
</feature>
<evidence type="ECO:0000313" key="2">
    <source>
        <dbReference type="EMBL" id="CAE1262471.1"/>
    </source>
</evidence>
<dbReference type="AlphaFoldDB" id="A0A812C604"/>
<evidence type="ECO:0000313" key="3">
    <source>
        <dbReference type="Proteomes" id="UP000597762"/>
    </source>
</evidence>
<keyword evidence="3" id="KW-1185">Reference proteome</keyword>
<dbReference type="EMBL" id="CAHIKZ030001391">
    <property type="protein sequence ID" value="CAE1262471.1"/>
    <property type="molecule type" value="Genomic_DNA"/>
</dbReference>
<keyword evidence="1" id="KW-1133">Transmembrane helix</keyword>
<feature type="transmembrane region" description="Helical" evidence="1">
    <location>
        <begin position="165"/>
        <end position="187"/>
    </location>
</feature>
<feature type="transmembrane region" description="Helical" evidence="1">
    <location>
        <begin position="263"/>
        <end position="286"/>
    </location>
</feature>
<dbReference type="Proteomes" id="UP000597762">
    <property type="component" value="Unassembled WGS sequence"/>
</dbReference>
<name>A0A812C604_ACAPH</name>
<accession>A0A812C604</accession>
<proteinExistence type="predicted"/>
<protein>
    <submittedName>
        <fullName evidence="2">Uncharacterized protein</fullName>
    </submittedName>
</protein>
<reference evidence="2" key="1">
    <citation type="submission" date="2021-01" db="EMBL/GenBank/DDBJ databases">
        <authorList>
            <person name="Li R."/>
            <person name="Bekaert M."/>
        </authorList>
    </citation>
    <scope>NUCLEOTIDE SEQUENCE</scope>
    <source>
        <strain evidence="2">Farmed</strain>
    </source>
</reference>
<comment type="caution">
    <text evidence="2">The sequence shown here is derived from an EMBL/GenBank/DDBJ whole genome shotgun (WGS) entry which is preliminary data.</text>
</comment>
<feature type="transmembrane region" description="Helical" evidence="1">
    <location>
        <begin position="121"/>
        <end position="145"/>
    </location>
</feature>
<feature type="transmembrane region" description="Helical" evidence="1">
    <location>
        <begin position="9"/>
        <end position="30"/>
    </location>
</feature>
<keyword evidence="1" id="KW-0472">Membrane</keyword>
<gene>
    <name evidence="2" type="ORF">SPHA_33241</name>
</gene>
<feature type="transmembrane region" description="Helical" evidence="1">
    <location>
        <begin position="194"/>
        <end position="214"/>
    </location>
</feature>
<keyword evidence="1" id="KW-0812">Transmembrane</keyword>
<evidence type="ECO:0000256" key="1">
    <source>
        <dbReference type="SAM" id="Phobius"/>
    </source>
</evidence>
<feature type="transmembrane region" description="Helical" evidence="1">
    <location>
        <begin position="88"/>
        <end position="109"/>
    </location>
</feature>
<feature type="transmembrane region" description="Helical" evidence="1">
    <location>
        <begin position="65"/>
        <end position="82"/>
    </location>
</feature>